<dbReference type="EMBL" id="HACG01012952">
    <property type="protein sequence ID" value="CEK59817.1"/>
    <property type="molecule type" value="Transcribed_RNA"/>
</dbReference>
<dbReference type="AlphaFoldDB" id="A0A0B6YUN1"/>
<sequence length="99" mass="11444">DGSTRKVDSLSEIAEKYTELKMFEHIEDVTDTESSYKTQIEDNYIGRFDEDLEKMEASMTGSPDSDTKLQEDIATFPETFTDRSESFLEMLLEVIVRDK</sequence>
<name>A0A0B6YUN1_9EUPU</name>
<organism evidence="1">
    <name type="scientific">Arion vulgaris</name>
    <dbReference type="NCBI Taxonomy" id="1028688"/>
    <lineage>
        <taxon>Eukaryota</taxon>
        <taxon>Metazoa</taxon>
        <taxon>Spiralia</taxon>
        <taxon>Lophotrochozoa</taxon>
        <taxon>Mollusca</taxon>
        <taxon>Gastropoda</taxon>
        <taxon>Heterobranchia</taxon>
        <taxon>Euthyneura</taxon>
        <taxon>Panpulmonata</taxon>
        <taxon>Eupulmonata</taxon>
        <taxon>Stylommatophora</taxon>
        <taxon>Helicina</taxon>
        <taxon>Arionoidea</taxon>
        <taxon>Arionidae</taxon>
        <taxon>Arion</taxon>
    </lineage>
</organism>
<feature type="non-terminal residue" evidence="1">
    <location>
        <position position="1"/>
    </location>
</feature>
<reference evidence="1" key="1">
    <citation type="submission" date="2014-12" db="EMBL/GenBank/DDBJ databases">
        <title>Insight into the proteome of Arion vulgaris.</title>
        <authorList>
            <person name="Aradska J."/>
            <person name="Bulat T."/>
            <person name="Smidak R."/>
            <person name="Sarate P."/>
            <person name="Gangsoo J."/>
            <person name="Sialana F."/>
            <person name="Bilban M."/>
            <person name="Lubec G."/>
        </authorList>
    </citation>
    <scope>NUCLEOTIDE SEQUENCE</scope>
    <source>
        <tissue evidence="1">Skin</tissue>
    </source>
</reference>
<feature type="non-terminal residue" evidence="1">
    <location>
        <position position="99"/>
    </location>
</feature>
<evidence type="ECO:0000313" key="1">
    <source>
        <dbReference type="EMBL" id="CEK59817.1"/>
    </source>
</evidence>
<accession>A0A0B6YUN1</accession>
<proteinExistence type="predicted"/>
<protein>
    <submittedName>
        <fullName evidence="1">Uncharacterized protein</fullName>
    </submittedName>
</protein>
<gene>
    <name evidence="1" type="primary">ORF37510</name>
</gene>